<feature type="domain" description="Nucleoporin Nup120/160 beta-propeller" evidence="5">
    <location>
        <begin position="68"/>
        <end position="577"/>
    </location>
</feature>
<dbReference type="Proteomes" id="UP000726737">
    <property type="component" value="Unassembled WGS sequence"/>
</dbReference>
<name>A0A9P6PP37_9FUNG</name>
<evidence type="ECO:0000256" key="3">
    <source>
        <dbReference type="ARBA" id="ARBA00023242"/>
    </source>
</evidence>
<keyword evidence="2" id="KW-0813">Transport</keyword>
<comment type="caution">
    <text evidence="8">The sequence shown here is derived from an EMBL/GenBank/DDBJ whole genome shotgun (WGS) entry which is preliminary data.</text>
</comment>
<dbReference type="InterPro" id="IPR059141">
    <property type="entry name" value="Beta-prop_Nup120_160"/>
</dbReference>
<gene>
    <name evidence="8" type="ORF">BG011_009273</name>
</gene>
<keyword evidence="9" id="KW-1185">Reference proteome</keyword>
<sequence length="1439" mass="161853">MAPIAPMWWFKEVPVHTETFVDTAHSVTHVVPLPRNFQIQQAADVSSNKRHLENQAGVFAFPNQYAKSVVWRTKENATILELISLSGKENSPTRQISFQFHASILPGIHFAPLTQHGGISIALMTVDCVLYRLHISALSHFLTKDMEEGYSSAAQVKWAANSEPLFFRYIGDRQAAVAATDGMLFLVQTALLAEDANRHEHAEVKVYDLQEDTHFIHNVHQGSTIQKLYSKFQSAFDSSLSAPTRDMAARMDIVALETYTTHDDSLLFALYQDRTISTWSIARRQCLQTMRTPASPNASGYVQETIDESLRAHLRIIFNPHMPWALRLLVYVPTETEAQMSIYSARLDTSEDVRFIPGSTCTIRPDSTVAAGSSTSDLVAIDIKPNESQTGYTIWGLWETDMRMSVKYMLVEDHAVEPSQFCEFAERNVLDGRWWSVAMQRPPSGFIKSMGSVDDSNEDTPKYFADYVFTSGRFSDRTIMRALEVVFKGRSFILNSDLRGHIVDALSVQTSSGASKAEREQARKREIMGWTKFISTCVKIDYDASVPLSLSIAPDTGYMVVVKQDSLSFLTACDDSEILFHTFQDKQFEVARFLATPPSQLRSTYPKIQDHALRQDVSKLFMAMDFVTRNIMDKDANALECVIAHLSTTNGPRDFIDILSREHLPRYVSVAEMNRARNLVASCNRGPDVFIYMIRQMLYNADSNPSALTSNRCILSYEALVAASVQQLAIHRYAIAQNFLILAVVIFSGPPSTRTWIDDESHFMSDAMRSTQALLVLKWVSCQSISSPLSTPTSLGLEQQLSQMHVQDGVDGNMCGRYRQTLTGSLLKTMASESGKYGAVEFPIYLAIPRAVSKFLYQLGILNQSADESETKYHTGLAQRLSGLGEMALLSEFLDIVPQSACLAYYRGKVLLSQGRSAQALEQFLAVSASFGNDLKISNVEQELDIMRLDYRTRVGEGHSGLEDYYSHVISLFAENGAHEQVIRLAKLALTELLNDTSVQVAEKQIRGYLEPIYTSALAIQSYEQAYIALMQVTNETLRKQYLRVFVATVCTNGDGAKLCLHPFTGVHEEVERMLVHNAEHAPVLSNPDPYKILYAYYCYHGEFRNAASVMCQYGQKLTATSNQTESVLALLTEAGHAYLGAINALHMAGLDSSWVTVQVLNQDFQKLAEIKMEYALIMAKLKLVKTIPEFVASAALVMSEQETMSMLVRQGDYEGATSLALLFNMDLSVVFNSLTDKYLTALKLEREELHGKNGLQGVKSVHVDNKRSVHALLTLEAYLERHDKTETNFKYRLGVVERMLQRNPHFDLPPWLINHFLTHNPEDLIRLYLKAGALNAAAKFSSVTIQQAMPKDDLISRHPNARWLPYSLLDEIFASLQTQIEDLEEVQKREQNVDSPADSRRMTRESLRELKNLKSTLEVNVRLYLENIERESIFSGKK</sequence>
<accession>A0A9P6PP37</accession>
<dbReference type="Pfam" id="PF23354">
    <property type="entry name" value="TPR_NUP160_120_M"/>
    <property type="match status" value="1"/>
</dbReference>
<evidence type="ECO:0000256" key="2">
    <source>
        <dbReference type="ARBA" id="ARBA00022448"/>
    </source>
</evidence>
<comment type="subcellular location">
    <subcellularLocation>
        <location evidence="1">Nucleus</location>
    </subcellularLocation>
</comment>
<dbReference type="PANTHER" id="PTHR21286:SF0">
    <property type="entry name" value="NUCLEAR PORE COMPLEX PROTEIN NUP160"/>
    <property type="match status" value="1"/>
</dbReference>
<evidence type="ECO:0000313" key="9">
    <source>
        <dbReference type="Proteomes" id="UP000726737"/>
    </source>
</evidence>
<dbReference type="EMBL" id="JAAAJA010000816">
    <property type="protein sequence ID" value="KAG0249465.1"/>
    <property type="molecule type" value="Genomic_DNA"/>
</dbReference>
<dbReference type="InterPro" id="IPR021717">
    <property type="entry name" value="Nucleoporin_Nup160"/>
</dbReference>
<evidence type="ECO:0000259" key="7">
    <source>
        <dbReference type="Pfam" id="PF23354"/>
    </source>
</evidence>
<evidence type="ECO:0000313" key="8">
    <source>
        <dbReference type="EMBL" id="KAG0249465.1"/>
    </source>
</evidence>
<feature type="domain" description="NUP160 middle TPR" evidence="7">
    <location>
        <begin position="901"/>
        <end position="1148"/>
    </location>
</feature>
<dbReference type="Pfam" id="PF11715">
    <property type="entry name" value="Beta-prop_Nup120_160"/>
    <property type="match status" value="1"/>
</dbReference>
<dbReference type="InterPro" id="IPR056536">
    <property type="entry name" value="TPR_NUP160_C"/>
</dbReference>
<keyword evidence="3" id="KW-0539">Nucleus</keyword>
<evidence type="ECO:0008006" key="10">
    <source>
        <dbReference type="Google" id="ProtNLM"/>
    </source>
</evidence>
<dbReference type="Pfam" id="PF23347">
    <property type="entry name" value="TPR_Nup160_C"/>
    <property type="match status" value="1"/>
</dbReference>
<feature type="coiled-coil region" evidence="4">
    <location>
        <begin position="1374"/>
        <end position="1428"/>
    </location>
</feature>
<protein>
    <recommendedName>
        <fullName evidence="10">Nucleoporin Nup120/160-domain-containing protein</fullName>
    </recommendedName>
</protein>
<organism evidence="8 9">
    <name type="scientific">Mortierella polycephala</name>
    <dbReference type="NCBI Taxonomy" id="41804"/>
    <lineage>
        <taxon>Eukaryota</taxon>
        <taxon>Fungi</taxon>
        <taxon>Fungi incertae sedis</taxon>
        <taxon>Mucoromycota</taxon>
        <taxon>Mortierellomycotina</taxon>
        <taxon>Mortierellomycetes</taxon>
        <taxon>Mortierellales</taxon>
        <taxon>Mortierellaceae</taxon>
        <taxon>Mortierella</taxon>
    </lineage>
</organism>
<dbReference type="GO" id="GO:0005643">
    <property type="term" value="C:nuclear pore"/>
    <property type="evidence" value="ECO:0007669"/>
    <property type="project" value="UniProtKB-ARBA"/>
</dbReference>
<evidence type="ECO:0000256" key="1">
    <source>
        <dbReference type="ARBA" id="ARBA00004123"/>
    </source>
</evidence>
<evidence type="ECO:0000259" key="5">
    <source>
        <dbReference type="Pfam" id="PF11715"/>
    </source>
</evidence>
<proteinExistence type="predicted"/>
<dbReference type="InterPro" id="IPR056535">
    <property type="entry name" value="TPR_NUP160_M"/>
</dbReference>
<dbReference type="OrthoDB" id="67716at2759"/>
<feature type="domain" description="NUP160 C-terminal TPR" evidence="6">
    <location>
        <begin position="1168"/>
        <end position="1391"/>
    </location>
</feature>
<keyword evidence="4" id="KW-0175">Coiled coil</keyword>
<reference evidence="8" key="1">
    <citation type="journal article" date="2020" name="Fungal Divers.">
        <title>Resolving the Mortierellaceae phylogeny through synthesis of multi-gene phylogenetics and phylogenomics.</title>
        <authorList>
            <person name="Vandepol N."/>
            <person name="Liber J."/>
            <person name="Desiro A."/>
            <person name="Na H."/>
            <person name="Kennedy M."/>
            <person name="Barry K."/>
            <person name="Grigoriev I.V."/>
            <person name="Miller A.N."/>
            <person name="O'Donnell K."/>
            <person name="Stajich J.E."/>
            <person name="Bonito G."/>
        </authorList>
    </citation>
    <scope>NUCLEOTIDE SEQUENCE</scope>
    <source>
        <strain evidence="8">KOD948</strain>
    </source>
</reference>
<dbReference type="PANTHER" id="PTHR21286">
    <property type="entry name" value="NUCLEAR PORE COMPLEX PROTEIN NUP160"/>
    <property type="match status" value="1"/>
</dbReference>
<evidence type="ECO:0000259" key="6">
    <source>
        <dbReference type="Pfam" id="PF23347"/>
    </source>
</evidence>
<evidence type="ECO:0000256" key="4">
    <source>
        <dbReference type="SAM" id="Coils"/>
    </source>
</evidence>
<dbReference type="GO" id="GO:0017056">
    <property type="term" value="F:structural constituent of nuclear pore"/>
    <property type="evidence" value="ECO:0007669"/>
    <property type="project" value="TreeGrafter"/>
</dbReference>